<dbReference type="GO" id="GO:0003700">
    <property type="term" value="F:DNA-binding transcription factor activity"/>
    <property type="evidence" value="ECO:0007669"/>
    <property type="project" value="TreeGrafter"/>
</dbReference>
<dbReference type="GO" id="GO:0003677">
    <property type="term" value="F:DNA binding"/>
    <property type="evidence" value="ECO:0007669"/>
    <property type="project" value="UniProtKB-KW"/>
</dbReference>
<dbReference type="PANTHER" id="PTHR30136:SF39">
    <property type="entry name" value="TRANSCRIPTIONAL REGULATORY PROTEIN"/>
    <property type="match status" value="1"/>
</dbReference>
<dbReference type="PANTHER" id="PTHR30136">
    <property type="entry name" value="HELIX-TURN-HELIX TRANSCRIPTIONAL REGULATOR, ICLR FAMILY"/>
    <property type="match status" value="1"/>
</dbReference>
<evidence type="ECO:0000256" key="1">
    <source>
        <dbReference type="ARBA" id="ARBA00023015"/>
    </source>
</evidence>
<dbReference type="AlphaFoldDB" id="A0A4R8W7A4"/>
<dbReference type="InterPro" id="IPR014757">
    <property type="entry name" value="Tscrpt_reg_IclR_C"/>
</dbReference>
<keyword evidence="1" id="KW-0805">Transcription regulation</keyword>
<feature type="domain" description="IclR-ED" evidence="5">
    <location>
        <begin position="101"/>
        <end position="284"/>
    </location>
</feature>
<evidence type="ECO:0000313" key="6">
    <source>
        <dbReference type="EMBL" id="TFC01063.1"/>
    </source>
</evidence>
<dbReference type="Gene3D" id="1.10.10.10">
    <property type="entry name" value="Winged helix-like DNA-binding domain superfamily/Winged helix DNA-binding domain"/>
    <property type="match status" value="1"/>
</dbReference>
<feature type="domain" description="HTH iclR-type" evidence="4">
    <location>
        <begin position="37"/>
        <end position="100"/>
    </location>
</feature>
<proteinExistence type="predicted"/>
<dbReference type="PROSITE" id="PS51078">
    <property type="entry name" value="ICLR_ED"/>
    <property type="match status" value="1"/>
</dbReference>
<dbReference type="InterPro" id="IPR036390">
    <property type="entry name" value="WH_DNA-bd_sf"/>
</dbReference>
<name>A0A4R8W7A4_9MICO</name>
<gene>
    <name evidence="6" type="ORF">E3O42_11355</name>
</gene>
<sequence length="293" mass="31464">MPPDRNVVAASSYDHYVDNSPASPIKNAHSRGTVQGTQVVARACLVLRLVSEYSPGGASTATIAVRSRLTRPTVHRLLSSLAAEGFLDHDSRGGHWHPGPELFVLGMVAAQRYDISDLARETVRQLAAQTGESAFLSARRGNETVCLLREDGSFPVRSFVLYEGVRFPLGVASAGLAILSHLPDDEVEAYLTGTAADSRFGDQHWGVALRDRIRLTREMGYAVNPGLIVEGSWGMAAAVFDQTGLPGWALSITGIESRFRPDRQPELGSLLLRAAHDVTRALGSLGRAQGPVA</sequence>
<keyword evidence="2" id="KW-0238">DNA-binding</keyword>
<dbReference type="InterPro" id="IPR005471">
    <property type="entry name" value="Tscrpt_reg_IclR_N"/>
</dbReference>
<dbReference type="SUPFAM" id="SSF46785">
    <property type="entry name" value="Winged helix' DNA-binding domain"/>
    <property type="match status" value="1"/>
</dbReference>
<dbReference type="SUPFAM" id="SSF55781">
    <property type="entry name" value="GAF domain-like"/>
    <property type="match status" value="1"/>
</dbReference>
<dbReference type="Pfam" id="PF01614">
    <property type="entry name" value="IclR_C"/>
    <property type="match status" value="1"/>
</dbReference>
<protein>
    <submittedName>
        <fullName evidence="6">IclR family transcriptional regulator</fullName>
    </submittedName>
</protein>
<evidence type="ECO:0000256" key="2">
    <source>
        <dbReference type="ARBA" id="ARBA00023125"/>
    </source>
</evidence>
<evidence type="ECO:0000259" key="5">
    <source>
        <dbReference type="PROSITE" id="PS51078"/>
    </source>
</evidence>
<dbReference type="SMART" id="SM00346">
    <property type="entry name" value="HTH_ICLR"/>
    <property type="match status" value="1"/>
</dbReference>
<reference evidence="6 7" key="1">
    <citation type="submission" date="2019-03" db="EMBL/GenBank/DDBJ databases">
        <title>Genomics of glacier-inhabiting Cryobacterium strains.</title>
        <authorList>
            <person name="Liu Q."/>
            <person name="Xin Y.-H."/>
        </authorList>
    </citation>
    <scope>NUCLEOTIDE SEQUENCE [LARGE SCALE GENOMIC DNA]</scope>
    <source>
        <strain evidence="6 7">RHLS22-1</strain>
    </source>
</reference>
<dbReference type="InterPro" id="IPR050707">
    <property type="entry name" value="HTH_MetabolicPath_Reg"/>
</dbReference>
<dbReference type="OrthoDB" id="9807558at2"/>
<evidence type="ECO:0000313" key="7">
    <source>
        <dbReference type="Proteomes" id="UP000297907"/>
    </source>
</evidence>
<dbReference type="GO" id="GO:0045892">
    <property type="term" value="P:negative regulation of DNA-templated transcription"/>
    <property type="evidence" value="ECO:0007669"/>
    <property type="project" value="TreeGrafter"/>
</dbReference>
<dbReference type="Proteomes" id="UP000297907">
    <property type="component" value="Unassembled WGS sequence"/>
</dbReference>
<comment type="caution">
    <text evidence="6">The sequence shown here is derived from an EMBL/GenBank/DDBJ whole genome shotgun (WGS) entry which is preliminary data.</text>
</comment>
<keyword evidence="7" id="KW-1185">Reference proteome</keyword>
<dbReference type="InterPro" id="IPR036388">
    <property type="entry name" value="WH-like_DNA-bd_sf"/>
</dbReference>
<dbReference type="EMBL" id="SOFL01000036">
    <property type="protein sequence ID" value="TFC01063.1"/>
    <property type="molecule type" value="Genomic_DNA"/>
</dbReference>
<evidence type="ECO:0000256" key="3">
    <source>
        <dbReference type="ARBA" id="ARBA00023163"/>
    </source>
</evidence>
<dbReference type="Pfam" id="PF09339">
    <property type="entry name" value="HTH_IclR"/>
    <property type="match status" value="1"/>
</dbReference>
<accession>A0A4R8W7A4</accession>
<dbReference type="PROSITE" id="PS51077">
    <property type="entry name" value="HTH_ICLR"/>
    <property type="match status" value="1"/>
</dbReference>
<dbReference type="InterPro" id="IPR029016">
    <property type="entry name" value="GAF-like_dom_sf"/>
</dbReference>
<evidence type="ECO:0000259" key="4">
    <source>
        <dbReference type="PROSITE" id="PS51077"/>
    </source>
</evidence>
<keyword evidence="3" id="KW-0804">Transcription</keyword>
<dbReference type="Gene3D" id="3.30.450.40">
    <property type="match status" value="1"/>
</dbReference>
<organism evidence="6 7">
    <name type="scientific">Cryobacterium adonitolivorans</name>
    <dbReference type="NCBI Taxonomy" id="1259189"/>
    <lineage>
        <taxon>Bacteria</taxon>
        <taxon>Bacillati</taxon>
        <taxon>Actinomycetota</taxon>
        <taxon>Actinomycetes</taxon>
        <taxon>Micrococcales</taxon>
        <taxon>Microbacteriaceae</taxon>
        <taxon>Cryobacterium</taxon>
    </lineage>
</organism>